<dbReference type="Gene3D" id="3.10.20.370">
    <property type="match status" value="1"/>
</dbReference>
<dbReference type="InterPro" id="IPR041577">
    <property type="entry name" value="RT_RNaseH_2"/>
</dbReference>
<dbReference type="Gene3D" id="3.30.70.270">
    <property type="match status" value="1"/>
</dbReference>
<dbReference type="PANTHER" id="PTHR37984">
    <property type="entry name" value="PROTEIN CBG26694"/>
    <property type="match status" value="1"/>
</dbReference>
<dbReference type="Pfam" id="PF17921">
    <property type="entry name" value="Integrase_H2C2"/>
    <property type="match status" value="1"/>
</dbReference>
<evidence type="ECO:0000256" key="1">
    <source>
        <dbReference type="ARBA" id="ARBA00023268"/>
    </source>
</evidence>
<dbReference type="InterPro" id="IPR043128">
    <property type="entry name" value="Rev_trsase/Diguanyl_cyclase"/>
</dbReference>
<sequence>MEKVLKGVPATACVVYLDDILVHAPSFALALANQQLVLGRISGANLRLNPAKCQLLKRETSFLATSWGGMGLPLIQNQSKSFILNTDASNVGIGGVLSQLMEDWEKVIAYFSCTLNKAELLCDMLLPSLEESGGQTAAIACIAAAVIEDLLPSQQQQAQTEDPEVSLVIQWVQEGRRPPPHPCLLSLRVPRRWWHSGTACWHFGVNNTQHRLWQQFYWGQCRQDVESYCHRCDACMAKKGLAGQS</sequence>
<dbReference type="InterPro" id="IPR050951">
    <property type="entry name" value="Retrovirus_Pol_polyprotein"/>
</dbReference>
<protein>
    <recommendedName>
        <fullName evidence="2">Gypsy retrotransposon integrase-like protein 1</fullName>
    </recommendedName>
</protein>
<dbReference type="Pfam" id="PF17919">
    <property type="entry name" value="RT_RNaseH_2"/>
    <property type="match status" value="1"/>
</dbReference>
<dbReference type="Gene3D" id="1.10.340.70">
    <property type="match status" value="1"/>
</dbReference>
<organism evidence="5 6">
    <name type="scientific">Synaphobranchus kaupii</name>
    <name type="common">Kaup's arrowtooth eel</name>
    <dbReference type="NCBI Taxonomy" id="118154"/>
    <lineage>
        <taxon>Eukaryota</taxon>
        <taxon>Metazoa</taxon>
        <taxon>Chordata</taxon>
        <taxon>Craniata</taxon>
        <taxon>Vertebrata</taxon>
        <taxon>Euteleostomi</taxon>
        <taxon>Actinopterygii</taxon>
        <taxon>Neopterygii</taxon>
        <taxon>Teleostei</taxon>
        <taxon>Anguilliformes</taxon>
        <taxon>Synaphobranchidae</taxon>
        <taxon>Synaphobranchus</taxon>
    </lineage>
</organism>
<gene>
    <name evidence="5" type="ORF">SKAU_G00208290</name>
</gene>
<dbReference type="OrthoDB" id="6761011at2759"/>
<name>A0A9Q1F8I9_SYNKA</name>
<evidence type="ECO:0000256" key="2">
    <source>
        <dbReference type="ARBA" id="ARBA00039658"/>
    </source>
</evidence>
<proteinExistence type="predicted"/>
<comment type="caution">
    <text evidence="5">The sequence shown here is derived from an EMBL/GenBank/DDBJ whole genome shotgun (WGS) entry which is preliminary data.</text>
</comment>
<reference evidence="5" key="1">
    <citation type="journal article" date="2023" name="Science">
        <title>Genome structures resolve the early diversification of teleost fishes.</title>
        <authorList>
            <person name="Parey E."/>
            <person name="Louis A."/>
            <person name="Montfort J."/>
            <person name="Bouchez O."/>
            <person name="Roques C."/>
            <person name="Iampietro C."/>
            <person name="Lluch J."/>
            <person name="Castinel A."/>
            <person name="Donnadieu C."/>
            <person name="Desvignes T."/>
            <person name="Floi Bucao C."/>
            <person name="Jouanno E."/>
            <person name="Wen M."/>
            <person name="Mejri S."/>
            <person name="Dirks R."/>
            <person name="Jansen H."/>
            <person name="Henkel C."/>
            <person name="Chen W.J."/>
            <person name="Zahm M."/>
            <person name="Cabau C."/>
            <person name="Klopp C."/>
            <person name="Thompson A.W."/>
            <person name="Robinson-Rechavi M."/>
            <person name="Braasch I."/>
            <person name="Lecointre G."/>
            <person name="Bobe J."/>
            <person name="Postlethwait J.H."/>
            <person name="Berthelot C."/>
            <person name="Roest Crollius H."/>
            <person name="Guiguen Y."/>
        </authorList>
    </citation>
    <scope>NUCLEOTIDE SEQUENCE</scope>
    <source>
        <strain evidence="5">WJC10195</strain>
    </source>
</reference>
<dbReference type="EMBL" id="JAINUF010000007">
    <property type="protein sequence ID" value="KAJ8353262.1"/>
    <property type="molecule type" value="Genomic_DNA"/>
</dbReference>
<dbReference type="InterPro" id="IPR043502">
    <property type="entry name" value="DNA/RNA_pol_sf"/>
</dbReference>
<dbReference type="GO" id="GO:0003824">
    <property type="term" value="F:catalytic activity"/>
    <property type="evidence" value="ECO:0007669"/>
    <property type="project" value="UniProtKB-KW"/>
</dbReference>
<dbReference type="SUPFAM" id="SSF56672">
    <property type="entry name" value="DNA/RNA polymerases"/>
    <property type="match status" value="1"/>
</dbReference>
<accession>A0A9Q1F8I9</accession>
<dbReference type="InterPro" id="IPR041588">
    <property type="entry name" value="Integrase_H2C2"/>
</dbReference>
<evidence type="ECO:0000313" key="5">
    <source>
        <dbReference type="EMBL" id="KAJ8353262.1"/>
    </source>
</evidence>
<feature type="domain" description="Integrase zinc-binding" evidence="4">
    <location>
        <begin position="195"/>
        <end position="239"/>
    </location>
</feature>
<evidence type="ECO:0000259" key="3">
    <source>
        <dbReference type="Pfam" id="PF17919"/>
    </source>
</evidence>
<evidence type="ECO:0000259" key="4">
    <source>
        <dbReference type="Pfam" id="PF17921"/>
    </source>
</evidence>
<dbReference type="PANTHER" id="PTHR37984:SF5">
    <property type="entry name" value="PROTEIN NYNRIN-LIKE"/>
    <property type="match status" value="1"/>
</dbReference>
<feature type="domain" description="Reverse transcriptase/retrotransposon-derived protein RNase H-like" evidence="3">
    <location>
        <begin position="77"/>
        <end position="120"/>
    </location>
</feature>
<keyword evidence="1" id="KW-0511">Multifunctional enzyme</keyword>
<dbReference type="Proteomes" id="UP001152622">
    <property type="component" value="Chromosome 7"/>
</dbReference>
<dbReference type="AlphaFoldDB" id="A0A9Q1F8I9"/>
<keyword evidence="6" id="KW-1185">Reference proteome</keyword>
<evidence type="ECO:0000313" key="6">
    <source>
        <dbReference type="Proteomes" id="UP001152622"/>
    </source>
</evidence>